<evidence type="ECO:0000313" key="2">
    <source>
        <dbReference type="Proteomes" id="UP001374599"/>
    </source>
</evidence>
<comment type="caution">
    <text evidence="1">The sequence shown here is derived from an EMBL/GenBank/DDBJ whole genome shotgun (WGS) entry which is preliminary data.</text>
</comment>
<dbReference type="Proteomes" id="UP001374599">
    <property type="component" value="Unassembled WGS sequence"/>
</dbReference>
<organism evidence="1 2">
    <name type="scientific">Vallitalea maricola</name>
    <dbReference type="NCBI Taxonomy" id="3074433"/>
    <lineage>
        <taxon>Bacteria</taxon>
        <taxon>Bacillati</taxon>
        <taxon>Bacillota</taxon>
        <taxon>Clostridia</taxon>
        <taxon>Lachnospirales</taxon>
        <taxon>Vallitaleaceae</taxon>
        <taxon>Vallitalea</taxon>
    </lineage>
</organism>
<keyword evidence="2" id="KW-1185">Reference proteome</keyword>
<sequence length="169" mass="19416">MASLIEDLITTLEEEKQCYNRLLTIGEAKTEFIIKGDISSLNELTKEEQQMASRVLRIDKKREEIINDIAIVTNKNADELTINNLAVLLAKQEKEHTQLSSLKEDIKNVVENLQIINDRNKILLKESLDYIDFTMNAIQSESSMTNSNYEAQGNIYNSQDGRRFFDAKQ</sequence>
<dbReference type="EMBL" id="BTPU01000037">
    <property type="protein sequence ID" value="GMQ63316.1"/>
    <property type="molecule type" value="Genomic_DNA"/>
</dbReference>
<proteinExistence type="predicted"/>
<reference evidence="1" key="1">
    <citation type="submission" date="2023-09" db="EMBL/GenBank/DDBJ databases">
        <title>Vallitalea sediminicola and Vallitalea maricola sp. nov., anaerobic bacteria isolated from marine sediment.</title>
        <authorList>
            <person name="Hirano S."/>
            <person name="Maeda A."/>
            <person name="Terahara T."/>
            <person name="Mori K."/>
            <person name="Hamada M."/>
            <person name="Matsumoto R."/>
            <person name="Kobayashi T."/>
        </authorList>
    </citation>
    <scope>NUCLEOTIDE SEQUENCE</scope>
    <source>
        <strain evidence="1">AN17-2</strain>
    </source>
</reference>
<protein>
    <submittedName>
        <fullName evidence="1">Uncharacterized protein</fullName>
    </submittedName>
</protein>
<evidence type="ECO:0000313" key="1">
    <source>
        <dbReference type="EMBL" id="GMQ63316.1"/>
    </source>
</evidence>
<gene>
    <name evidence="1" type="ORF">AN2V17_25490</name>
</gene>
<name>A0ACB5UKM3_9FIRM</name>
<accession>A0ACB5UKM3</accession>